<reference evidence="1" key="1">
    <citation type="submission" date="2016-08" db="EMBL/GenBank/DDBJ databases">
        <title>Complete Genome Seqeunce of Paenibacillus sp. BIHB 4019 from tea rhizoplane.</title>
        <authorList>
            <person name="Thakur R."/>
            <person name="Swarnkar M.K."/>
            <person name="Gulati A."/>
        </authorList>
    </citation>
    <scope>NUCLEOTIDE SEQUENCE [LARGE SCALE GENOMIC DNA]</scope>
    <source>
        <strain evidence="1">BIHB4019</strain>
    </source>
</reference>
<evidence type="ECO:0008006" key="2">
    <source>
        <dbReference type="Google" id="ProtNLM"/>
    </source>
</evidence>
<dbReference type="EMBL" id="CP016808">
    <property type="protein sequence ID" value="ANY70534.1"/>
    <property type="molecule type" value="Genomic_DNA"/>
</dbReference>
<sequence length="406" mass="43762">MGTLSQQEPSITINSLNNLTVIVTSSSIATGTSRINVYVSQDGGFTYPSTLTLPLPSGFTTQGNAVGAYGYSNTFMISNTQLNINPVRDSSISVYTSTDNGVTFSGPVITCQGYDAQIYNDKPWIYIDNSNGSPYLGIAHIAFTRYYDNFAASGQFYQRSLDSGQTWSTPQLLSNQMTGSAGFGTNVAVGPTGQVYVAWAQYSPGNPQFLFRRSDDGGVTFNPIVSVSNISLVPSPLPVPGWGFRVLTSAFLAVDVSPNQGQGIVYAVWQDYRTGFSHIYLSRSTNAGNTWSTPIQVDDSPLGTQNFYPNISVSRVTGLIQIVYYTNRVNSSLLDVYGTTSGDAGATFAVNTRLSAASFDPNADPSYGEPCRSLGDYIDVAFSYPDRPTTVWTGMINNVQNIISNL</sequence>
<accession>A0A1B2DS38</accession>
<evidence type="ECO:0000313" key="1">
    <source>
        <dbReference type="EMBL" id="ANY70534.1"/>
    </source>
</evidence>
<dbReference type="SUPFAM" id="SSF50939">
    <property type="entry name" value="Sialidases"/>
    <property type="match status" value="1"/>
</dbReference>
<gene>
    <name evidence="1" type="ORF">BBD42_03155</name>
</gene>
<organism evidence="1">
    <name type="scientific">Paenibacillus sp. BIHB 4019</name>
    <dbReference type="NCBI Taxonomy" id="1870819"/>
    <lineage>
        <taxon>Bacteria</taxon>
        <taxon>Bacillati</taxon>
        <taxon>Bacillota</taxon>
        <taxon>Bacilli</taxon>
        <taxon>Bacillales</taxon>
        <taxon>Paenibacillaceae</taxon>
        <taxon>Paenibacillus</taxon>
    </lineage>
</organism>
<dbReference type="CDD" id="cd15482">
    <property type="entry name" value="Sialidase_non-viral"/>
    <property type="match status" value="1"/>
</dbReference>
<proteinExistence type="predicted"/>
<dbReference type="AlphaFoldDB" id="A0A1B2DS38"/>
<dbReference type="InterPro" id="IPR036278">
    <property type="entry name" value="Sialidase_sf"/>
</dbReference>
<name>A0A1B2DS38_9BACL</name>
<protein>
    <recommendedName>
        <fullName evidence="2">Sialidase domain-containing protein</fullName>
    </recommendedName>
</protein>
<dbReference type="Gene3D" id="2.120.10.10">
    <property type="match status" value="2"/>
</dbReference>